<keyword evidence="6" id="KW-0413">Isomerase</keyword>
<dbReference type="InterPro" id="IPR002789">
    <property type="entry name" value="HerA_central"/>
</dbReference>
<dbReference type="AlphaFoldDB" id="B0RJA0"/>
<dbReference type="OrthoDB" id="8183885at2"/>
<evidence type="ECO:0000256" key="3">
    <source>
        <dbReference type="ARBA" id="ARBA00022806"/>
    </source>
</evidence>
<evidence type="ECO:0000313" key="10">
    <source>
        <dbReference type="EMBL" id="CAQ03290.1"/>
    </source>
</evidence>
<name>B0RJA0_CLASE</name>
<dbReference type="KEGG" id="cms:pCSL0047"/>
<evidence type="ECO:0000313" key="11">
    <source>
        <dbReference type="Proteomes" id="UP000001318"/>
    </source>
</evidence>
<evidence type="ECO:0000256" key="5">
    <source>
        <dbReference type="ARBA" id="ARBA00023125"/>
    </source>
</evidence>
<evidence type="ECO:0000256" key="7">
    <source>
        <dbReference type="SAM" id="MobiDB-lite"/>
    </source>
</evidence>
<dbReference type="InterPro" id="IPR027417">
    <property type="entry name" value="P-loop_NTPase"/>
</dbReference>
<dbReference type="Pfam" id="PF05872">
    <property type="entry name" value="HerA_C"/>
    <property type="match status" value="1"/>
</dbReference>
<sequence>MSPPTRPAAKNDLHLADDLHLDADYVAGASIALLGKRGAGKTYATRVLAEELHKAHVQTVILDPMGVFWGLRSSADGHREGLPIPVFGGAHGDAPLESTAGALMADLVVDDGLSMILDISEFNSRTQERAFAAAFFDRLYRRNRTLVHVIIDEADLFAPQRPRGQDAPLLATMENLVRRGRNRGIGVTMASQRAATLNKDVLTQVDALVAMRVTAPQDRDAIREWVRGQGTADDWEKIAPSLPALENGECWWWIPEKKILKQVQVRGTRTFDSSPTRTRGAASRVPTTLAAVDLDAISTRIAATVERAKATDPRELTKQVRDLEQALAAARRATVDAPAPAPAPLPAVVDELAQGRLDEARTALEEAVARLRSHETHLEQTITDLLEQGTRVRTDVEAAAEQVAGALADVSGPRPGALGRPDSPSAAISPAPAPRPAPEPDHAPAEPSGDEKGLTPAHRRLLDALAVLEAVGLHNVPRAQLAFFAGVSPRSSGYGNNLGALRTAGHIAYPAGGYVALTETGRAHTSPTALDDLRTAPTLREQTPFLQQQIQKLTKPAHWRILEALITAHPHPIAREALAAEAGVSPKSSGYGNNLGALRTLGLIDYPEPGQIVASDVLFLP</sequence>
<organism evidence="10 11">
    <name type="scientific">Clavibacter sepedonicus</name>
    <name type="common">Clavibacter michiganensis subsp. sepedonicus</name>
    <dbReference type="NCBI Taxonomy" id="31964"/>
    <lineage>
        <taxon>Bacteria</taxon>
        <taxon>Bacillati</taxon>
        <taxon>Actinomycetota</taxon>
        <taxon>Actinomycetes</taxon>
        <taxon>Micrococcales</taxon>
        <taxon>Microbacteriaceae</taxon>
        <taxon>Clavibacter</taxon>
    </lineage>
</organism>
<feature type="compositionally biased region" description="Basic and acidic residues" evidence="7">
    <location>
        <begin position="438"/>
        <end position="453"/>
    </location>
</feature>
<dbReference type="GO" id="GO:0003677">
    <property type="term" value="F:DNA binding"/>
    <property type="evidence" value="ECO:0007669"/>
    <property type="project" value="UniProtKB-KW"/>
</dbReference>
<keyword evidence="4" id="KW-0067">ATP-binding</keyword>
<feature type="region of interest" description="Disordered" evidence="7">
    <location>
        <begin position="405"/>
        <end position="454"/>
    </location>
</feature>
<keyword evidence="2" id="KW-0378">Hydrolase</keyword>
<dbReference type="GeneID" id="29472864"/>
<dbReference type="Pfam" id="PF01935">
    <property type="entry name" value="DUF87"/>
    <property type="match status" value="1"/>
</dbReference>
<dbReference type="EMBL" id="AM849036">
    <property type="protein sequence ID" value="CAQ03290.1"/>
    <property type="molecule type" value="Genomic_DNA"/>
</dbReference>
<keyword evidence="3" id="KW-0347">Helicase</keyword>
<evidence type="ECO:0000259" key="9">
    <source>
        <dbReference type="Pfam" id="PF05872"/>
    </source>
</evidence>
<dbReference type="InterPro" id="IPR008571">
    <property type="entry name" value="HerA-like"/>
</dbReference>
<reference evidence="10 11" key="1">
    <citation type="journal article" date="2008" name="J. Bacteriol.">
        <title>Genome of the actinomycete plant pathogen Clavibacter michiganensis subsp. sepedonicus suggests recent niche adaptation.</title>
        <authorList>
            <person name="Bentley S.D."/>
            <person name="Corton C."/>
            <person name="Brown S.E."/>
            <person name="Barron A."/>
            <person name="Clark L."/>
            <person name="Doggett J."/>
            <person name="Harris B."/>
            <person name="Ormond D."/>
            <person name="Quail M.A."/>
            <person name="May G."/>
            <person name="Francis D."/>
            <person name="Knudson D."/>
            <person name="Parkhill J."/>
            <person name="Ishimaru C.A."/>
        </authorList>
    </citation>
    <scope>NUCLEOTIDE SEQUENCE [LARGE SCALE GENOMIC DNA]</scope>
    <source>
        <strain evidence="11">ATCC 33113 / DSM 20744 / JCM 9667 / LMG 2889 / ICMP 2535 / C-1</strain>
    </source>
</reference>
<dbReference type="RefSeq" id="WP_012300357.1">
    <property type="nucleotide sequence ID" value="NC_010408.1"/>
</dbReference>
<dbReference type="Proteomes" id="UP000001318">
    <property type="component" value="Plasmid pCSL1"/>
</dbReference>
<protein>
    <submittedName>
        <fullName evidence="10">Uncharacterized protein</fullName>
    </submittedName>
</protein>
<evidence type="ECO:0000256" key="1">
    <source>
        <dbReference type="ARBA" id="ARBA00022741"/>
    </source>
</evidence>
<keyword evidence="1" id="KW-0547">Nucleotide-binding</keyword>
<evidence type="ECO:0000256" key="6">
    <source>
        <dbReference type="ARBA" id="ARBA00023235"/>
    </source>
</evidence>
<evidence type="ECO:0000256" key="4">
    <source>
        <dbReference type="ARBA" id="ARBA00022840"/>
    </source>
</evidence>
<dbReference type="PANTHER" id="PTHR42957:SF1">
    <property type="entry name" value="HELICASE MJ1565-RELATED"/>
    <property type="match status" value="1"/>
</dbReference>
<dbReference type="Gene3D" id="3.40.50.300">
    <property type="entry name" value="P-loop containing nucleotide triphosphate hydrolases"/>
    <property type="match status" value="1"/>
</dbReference>
<dbReference type="GO" id="GO:0016787">
    <property type="term" value="F:hydrolase activity"/>
    <property type="evidence" value="ECO:0007669"/>
    <property type="project" value="UniProtKB-KW"/>
</dbReference>
<feature type="domain" description="Helicase HerA central" evidence="8">
    <location>
        <begin position="19"/>
        <end position="66"/>
    </location>
</feature>
<dbReference type="eggNOG" id="COG0433">
    <property type="taxonomic scope" value="Bacteria"/>
</dbReference>
<keyword evidence="10" id="KW-0614">Plasmid</keyword>
<dbReference type="GO" id="GO:0004386">
    <property type="term" value="F:helicase activity"/>
    <property type="evidence" value="ECO:0007669"/>
    <property type="project" value="UniProtKB-KW"/>
</dbReference>
<dbReference type="SUPFAM" id="SSF52540">
    <property type="entry name" value="P-loop containing nucleoside triphosphate hydrolases"/>
    <property type="match status" value="1"/>
</dbReference>
<geneLocation type="plasmid" evidence="10 11">
    <name>pCSL1</name>
</geneLocation>
<evidence type="ECO:0000259" key="8">
    <source>
        <dbReference type="Pfam" id="PF01935"/>
    </source>
</evidence>
<dbReference type="HOGENOM" id="CLU_439859_0_0_11"/>
<gene>
    <name evidence="10" type="ordered locus">pCSL0047</name>
</gene>
<feature type="domain" description="Helicase HerA-like C-terminal" evidence="9">
    <location>
        <begin position="151"/>
        <end position="249"/>
    </location>
</feature>
<keyword evidence="11" id="KW-1185">Reference proteome</keyword>
<evidence type="ECO:0000256" key="2">
    <source>
        <dbReference type="ARBA" id="ARBA00022801"/>
    </source>
</evidence>
<dbReference type="InterPro" id="IPR033186">
    <property type="entry name" value="HerA_C"/>
</dbReference>
<accession>B0RJA0</accession>
<feature type="compositionally biased region" description="Low complexity" evidence="7">
    <location>
        <begin position="420"/>
        <end position="430"/>
    </location>
</feature>
<dbReference type="PANTHER" id="PTHR42957">
    <property type="entry name" value="HELICASE MJ1565-RELATED"/>
    <property type="match status" value="1"/>
</dbReference>
<dbReference type="GO" id="GO:0005524">
    <property type="term" value="F:ATP binding"/>
    <property type="evidence" value="ECO:0007669"/>
    <property type="project" value="UniProtKB-KW"/>
</dbReference>
<proteinExistence type="predicted"/>
<keyword evidence="5" id="KW-0238">DNA-binding</keyword>